<evidence type="ECO:0000259" key="2">
    <source>
        <dbReference type="PROSITE" id="PS50011"/>
    </source>
</evidence>
<evidence type="ECO:0000256" key="1">
    <source>
        <dbReference type="SAM" id="MobiDB-lite"/>
    </source>
</evidence>
<dbReference type="PROSITE" id="PS00108">
    <property type="entry name" value="PROTEIN_KINASE_ST"/>
    <property type="match status" value="1"/>
</dbReference>
<reference evidence="3" key="1">
    <citation type="journal article" date="2020" name="Nature">
        <title>Giant virus diversity and host interactions through global metagenomics.</title>
        <authorList>
            <person name="Schulz F."/>
            <person name="Roux S."/>
            <person name="Paez-Espino D."/>
            <person name="Jungbluth S."/>
            <person name="Walsh D.A."/>
            <person name="Denef V.J."/>
            <person name="McMahon K.D."/>
            <person name="Konstantinidis K.T."/>
            <person name="Eloe-Fadrosh E.A."/>
            <person name="Kyrpides N.C."/>
            <person name="Woyke T."/>
        </authorList>
    </citation>
    <scope>NUCLEOTIDE SEQUENCE</scope>
    <source>
        <strain evidence="3">GVMAG-M-3300023179-59</strain>
    </source>
</reference>
<proteinExistence type="predicted"/>
<name>A0A6C0H1N6_9ZZZZ</name>
<dbReference type="InterPro" id="IPR009030">
    <property type="entry name" value="Growth_fac_rcpt_cys_sf"/>
</dbReference>
<dbReference type="AlphaFoldDB" id="A0A6C0H1N6"/>
<organism evidence="3">
    <name type="scientific">viral metagenome</name>
    <dbReference type="NCBI Taxonomy" id="1070528"/>
    <lineage>
        <taxon>unclassified sequences</taxon>
        <taxon>metagenomes</taxon>
        <taxon>organismal metagenomes</taxon>
    </lineage>
</organism>
<sequence length="511" mass="58721">MSSTPTPTPKVIGEGSYGCVHAPRLKCKNNDDKYPYENKISKLLTIENGKTELSEYNNIQVADINNEFHLGKPSSCAIDEISTRNINAIKKCSKGHEMIKSLSKYGLIIMDDGGMNVKDYSDKMSELSISPENTKKCELFLLESLRLFHGLLLFQKKGLIHFDLKPQNIVYDEVKNRLNFIDFGLMTKKSDISPTSCIFHWSYPWETELLYYEVFIKTKANRVNNMRKDVSEKGKNHSHFFHFFNHCIDKSLPSSEYSKCVTNFFEEHNRFVTQTDFTKRDVYIKFIHACLDTVDIYGLGIAMMYWLNHVKKHIDPILFGKLNELFRSMISTNVWERKTVLNATVSLERIIDESGILKNHNKSVLNHMMVDGTGDISIVKPMDMKMAKSFKPNPVFLEMEPGACPEGKERNPKTRRCINKCKPGYSRDANFKCVKDKKNRVVKPKKSIPQCPEGKERNPKTRRCINKCKPGYSRDANFKCVSNKTKKNIESLSGKPIRAPKTPSFIPVFSE</sequence>
<dbReference type="PROSITE" id="PS50011">
    <property type="entry name" value="PROTEIN_KINASE_DOM"/>
    <property type="match status" value="1"/>
</dbReference>
<dbReference type="SUPFAM" id="SSF57184">
    <property type="entry name" value="Growth factor receptor domain"/>
    <property type="match status" value="1"/>
</dbReference>
<dbReference type="InterPro" id="IPR008271">
    <property type="entry name" value="Ser/Thr_kinase_AS"/>
</dbReference>
<protein>
    <recommendedName>
        <fullName evidence="2">Protein kinase domain-containing protein</fullName>
    </recommendedName>
</protein>
<accession>A0A6C0H1N6</accession>
<evidence type="ECO:0000313" key="3">
    <source>
        <dbReference type="EMBL" id="QHT74359.1"/>
    </source>
</evidence>
<dbReference type="EMBL" id="MN739849">
    <property type="protein sequence ID" value="QHT74359.1"/>
    <property type="molecule type" value="Genomic_DNA"/>
</dbReference>
<feature type="domain" description="Protein kinase" evidence="2">
    <location>
        <begin position="6"/>
        <end position="370"/>
    </location>
</feature>
<dbReference type="InterPro" id="IPR011009">
    <property type="entry name" value="Kinase-like_dom_sf"/>
</dbReference>
<dbReference type="SUPFAM" id="SSF56112">
    <property type="entry name" value="Protein kinase-like (PK-like)"/>
    <property type="match status" value="1"/>
</dbReference>
<dbReference type="GO" id="GO:0004672">
    <property type="term" value="F:protein kinase activity"/>
    <property type="evidence" value="ECO:0007669"/>
    <property type="project" value="InterPro"/>
</dbReference>
<dbReference type="GO" id="GO:0005524">
    <property type="term" value="F:ATP binding"/>
    <property type="evidence" value="ECO:0007669"/>
    <property type="project" value="InterPro"/>
</dbReference>
<dbReference type="Gene3D" id="1.10.510.10">
    <property type="entry name" value="Transferase(Phosphotransferase) domain 1"/>
    <property type="match status" value="1"/>
</dbReference>
<feature type="region of interest" description="Disordered" evidence="1">
    <location>
        <begin position="492"/>
        <end position="511"/>
    </location>
</feature>
<dbReference type="InterPro" id="IPR000719">
    <property type="entry name" value="Prot_kinase_dom"/>
</dbReference>